<evidence type="ECO:0000256" key="2">
    <source>
        <dbReference type="ARBA" id="ARBA00022448"/>
    </source>
</evidence>
<evidence type="ECO:0000256" key="7">
    <source>
        <dbReference type="RuleBase" id="RU363032"/>
    </source>
</evidence>
<dbReference type="RefSeq" id="WP_166234364.1">
    <property type="nucleotide sequence ID" value="NZ_CP049865.1"/>
</dbReference>
<evidence type="ECO:0000256" key="4">
    <source>
        <dbReference type="ARBA" id="ARBA00022692"/>
    </source>
</evidence>
<evidence type="ECO:0000259" key="8">
    <source>
        <dbReference type="PROSITE" id="PS50928"/>
    </source>
</evidence>
<sequence length="270" mass="27975">MKRLELRVGLALVGLVVAMALLSYIWTPFSPTLVNSTTPLQPPGWPHILGSDHMGIDTFSRILVGARSALYVGVIAVGVAALVGVPVGLLAAFLPRWAAEIVLRITDIAYAFPALLLAILLAGVFGASTETAMLAIGVASVPAFIRVARAGAVSVLASDYVLAAKASGTTAVRTAVRHVLPNISPLIGVQVSVSFALAILAEAALSYLGLGTPSTVPSWGRMLGDAQTYLFGHPIQALWPGLAIAGTVLGFNLVGDGLRDLLDPKLREVA</sequence>
<accession>A0A6G7Y910</accession>
<dbReference type="KEGG" id="prv:G7070_14790"/>
<feature type="transmembrane region" description="Helical" evidence="7">
    <location>
        <begin position="186"/>
        <end position="210"/>
    </location>
</feature>
<comment type="similarity">
    <text evidence="7">Belongs to the binding-protein-dependent transport system permease family.</text>
</comment>
<protein>
    <submittedName>
        <fullName evidence="9">ABC transporter permease</fullName>
    </submittedName>
</protein>
<evidence type="ECO:0000313" key="10">
    <source>
        <dbReference type="Proteomes" id="UP000501058"/>
    </source>
</evidence>
<dbReference type="Gene3D" id="1.10.3720.10">
    <property type="entry name" value="MetI-like"/>
    <property type="match status" value="1"/>
</dbReference>
<dbReference type="AlphaFoldDB" id="A0A6G7Y910"/>
<feature type="transmembrane region" description="Helical" evidence="7">
    <location>
        <begin position="101"/>
        <end position="125"/>
    </location>
</feature>
<dbReference type="InterPro" id="IPR035906">
    <property type="entry name" value="MetI-like_sf"/>
</dbReference>
<evidence type="ECO:0000256" key="3">
    <source>
        <dbReference type="ARBA" id="ARBA00022475"/>
    </source>
</evidence>
<dbReference type="PANTHER" id="PTHR43386:SF25">
    <property type="entry name" value="PEPTIDE ABC TRANSPORTER PERMEASE PROTEIN"/>
    <property type="match status" value="1"/>
</dbReference>
<keyword evidence="4 7" id="KW-0812">Transmembrane</keyword>
<dbReference type="InterPro" id="IPR000515">
    <property type="entry name" value="MetI-like"/>
</dbReference>
<feature type="transmembrane region" description="Helical" evidence="7">
    <location>
        <begin position="69"/>
        <end position="94"/>
    </location>
</feature>
<feature type="transmembrane region" description="Helical" evidence="7">
    <location>
        <begin position="7"/>
        <end position="26"/>
    </location>
</feature>
<feature type="domain" description="ABC transmembrane type-1" evidence="8">
    <location>
        <begin position="66"/>
        <end position="255"/>
    </location>
</feature>
<comment type="subcellular location">
    <subcellularLocation>
        <location evidence="1 7">Cell membrane</location>
        <topology evidence="1 7">Multi-pass membrane protein</topology>
    </subcellularLocation>
</comment>
<dbReference type="PANTHER" id="PTHR43386">
    <property type="entry name" value="OLIGOPEPTIDE TRANSPORT SYSTEM PERMEASE PROTEIN APPC"/>
    <property type="match status" value="1"/>
</dbReference>
<dbReference type="GO" id="GO:0005886">
    <property type="term" value="C:plasma membrane"/>
    <property type="evidence" value="ECO:0007669"/>
    <property type="project" value="UniProtKB-SubCell"/>
</dbReference>
<dbReference type="EMBL" id="CP049865">
    <property type="protein sequence ID" value="QIK73295.1"/>
    <property type="molecule type" value="Genomic_DNA"/>
</dbReference>
<name>A0A6G7Y910_9ACTN</name>
<dbReference type="PROSITE" id="PS50928">
    <property type="entry name" value="ABC_TM1"/>
    <property type="match status" value="1"/>
</dbReference>
<gene>
    <name evidence="9" type="ORF">G7070_14790</name>
</gene>
<dbReference type="Proteomes" id="UP000501058">
    <property type="component" value="Chromosome"/>
</dbReference>
<dbReference type="Pfam" id="PF00528">
    <property type="entry name" value="BPD_transp_1"/>
    <property type="match status" value="1"/>
</dbReference>
<organism evidence="9 10">
    <name type="scientific">Propioniciclava coleopterorum</name>
    <dbReference type="NCBI Taxonomy" id="2714937"/>
    <lineage>
        <taxon>Bacteria</taxon>
        <taxon>Bacillati</taxon>
        <taxon>Actinomycetota</taxon>
        <taxon>Actinomycetes</taxon>
        <taxon>Propionibacteriales</taxon>
        <taxon>Propionibacteriaceae</taxon>
        <taxon>Propioniciclava</taxon>
    </lineage>
</organism>
<keyword evidence="2 7" id="KW-0813">Transport</keyword>
<reference evidence="9 10" key="1">
    <citation type="submission" date="2020-03" db="EMBL/GenBank/DDBJ databases">
        <title>Propioniciclava sp. nov., isolated from Hydrophilus acuminatus.</title>
        <authorList>
            <person name="Hyun D.-W."/>
            <person name="Bae J.-W."/>
        </authorList>
    </citation>
    <scope>NUCLEOTIDE SEQUENCE [LARGE SCALE GENOMIC DNA]</scope>
    <source>
        <strain evidence="9 10">HDW11</strain>
    </source>
</reference>
<evidence type="ECO:0000313" key="9">
    <source>
        <dbReference type="EMBL" id="QIK73295.1"/>
    </source>
</evidence>
<dbReference type="InterPro" id="IPR050366">
    <property type="entry name" value="BP-dependent_transpt_permease"/>
</dbReference>
<dbReference type="CDD" id="cd06261">
    <property type="entry name" value="TM_PBP2"/>
    <property type="match status" value="1"/>
</dbReference>
<dbReference type="GO" id="GO:0055085">
    <property type="term" value="P:transmembrane transport"/>
    <property type="evidence" value="ECO:0007669"/>
    <property type="project" value="InterPro"/>
</dbReference>
<keyword evidence="6 7" id="KW-0472">Membrane</keyword>
<evidence type="ECO:0000256" key="5">
    <source>
        <dbReference type="ARBA" id="ARBA00022989"/>
    </source>
</evidence>
<proteinExistence type="inferred from homology"/>
<keyword evidence="10" id="KW-1185">Reference proteome</keyword>
<keyword evidence="3" id="KW-1003">Cell membrane</keyword>
<feature type="transmembrane region" description="Helical" evidence="7">
    <location>
        <begin position="230"/>
        <end position="255"/>
    </location>
</feature>
<evidence type="ECO:0000256" key="1">
    <source>
        <dbReference type="ARBA" id="ARBA00004651"/>
    </source>
</evidence>
<keyword evidence="5 7" id="KW-1133">Transmembrane helix</keyword>
<dbReference type="SUPFAM" id="SSF161098">
    <property type="entry name" value="MetI-like"/>
    <property type="match status" value="1"/>
</dbReference>
<evidence type="ECO:0000256" key="6">
    <source>
        <dbReference type="ARBA" id="ARBA00023136"/>
    </source>
</evidence>